<feature type="transmembrane region" description="Helical" evidence="10">
    <location>
        <begin position="428"/>
        <end position="446"/>
    </location>
</feature>
<keyword evidence="4 9" id="KW-0808">Transferase</keyword>
<accession>A0A9D0Z4E9</accession>
<evidence type="ECO:0000256" key="9">
    <source>
        <dbReference type="PIRNR" id="PIRNR016636"/>
    </source>
</evidence>
<keyword evidence="6 10" id="KW-1133">Transmembrane helix</keyword>
<dbReference type="InterPro" id="IPR024194">
    <property type="entry name" value="Ac/AlaTfrase_AlgI/DltB"/>
</dbReference>
<dbReference type="Proteomes" id="UP000886874">
    <property type="component" value="Unassembled WGS sequence"/>
</dbReference>
<dbReference type="InterPro" id="IPR051085">
    <property type="entry name" value="MB_O-acyltransferase"/>
</dbReference>
<dbReference type="AlphaFoldDB" id="A0A9D0Z4E9"/>
<reference evidence="11" key="1">
    <citation type="submission" date="2020-10" db="EMBL/GenBank/DDBJ databases">
        <authorList>
            <person name="Gilroy R."/>
        </authorList>
    </citation>
    <scope>NUCLEOTIDE SEQUENCE</scope>
    <source>
        <strain evidence="11">ChiSjej2B20-13462</strain>
    </source>
</reference>
<evidence type="ECO:0000256" key="5">
    <source>
        <dbReference type="ARBA" id="ARBA00022692"/>
    </source>
</evidence>
<feature type="transmembrane region" description="Helical" evidence="10">
    <location>
        <begin position="398"/>
        <end position="416"/>
    </location>
</feature>
<comment type="caution">
    <text evidence="11">The sequence shown here is derived from an EMBL/GenBank/DDBJ whole genome shotgun (WGS) entry which is preliminary data.</text>
</comment>
<dbReference type="PANTHER" id="PTHR13285:SF23">
    <property type="entry name" value="TEICHOIC ACID D-ALANYLTRANSFERASE"/>
    <property type="match status" value="1"/>
</dbReference>
<gene>
    <name evidence="11" type="ORF">IAA67_01270</name>
</gene>
<name>A0A9D0Z4E9_9FIRM</name>
<evidence type="ECO:0000313" key="12">
    <source>
        <dbReference type="Proteomes" id="UP000886874"/>
    </source>
</evidence>
<feature type="transmembrane region" description="Helical" evidence="10">
    <location>
        <begin position="304"/>
        <end position="332"/>
    </location>
</feature>
<evidence type="ECO:0000256" key="10">
    <source>
        <dbReference type="SAM" id="Phobius"/>
    </source>
</evidence>
<dbReference type="GO" id="GO:0016746">
    <property type="term" value="F:acyltransferase activity"/>
    <property type="evidence" value="ECO:0007669"/>
    <property type="project" value="UniProtKB-KW"/>
</dbReference>
<evidence type="ECO:0000256" key="7">
    <source>
        <dbReference type="ARBA" id="ARBA00023136"/>
    </source>
</evidence>
<feature type="transmembrane region" description="Helical" evidence="10">
    <location>
        <begin position="48"/>
        <end position="66"/>
    </location>
</feature>
<feature type="transmembrane region" description="Helical" evidence="10">
    <location>
        <begin position="352"/>
        <end position="377"/>
    </location>
</feature>
<keyword evidence="5 10" id="KW-0812">Transmembrane</keyword>
<dbReference type="GO" id="GO:0042121">
    <property type="term" value="P:alginic acid biosynthetic process"/>
    <property type="evidence" value="ECO:0007669"/>
    <property type="project" value="InterPro"/>
</dbReference>
<dbReference type="InterPro" id="IPR004299">
    <property type="entry name" value="MBOAT_fam"/>
</dbReference>
<dbReference type="Pfam" id="PF03062">
    <property type="entry name" value="MBOAT"/>
    <property type="match status" value="1"/>
</dbReference>
<comment type="subcellular location">
    <subcellularLocation>
        <location evidence="1">Cell membrane</location>
        <topology evidence="1">Multi-pass membrane protein</topology>
    </subcellularLocation>
</comment>
<evidence type="ECO:0000256" key="6">
    <source>
        <dbReference type="ARBA" id="ARBA00022989"/>
    </source>
</evidence>
<evidence type="ECO:0000256" key="1">
    <source>
        <dbReference type="ARBA" id="ARBA00004651"/>
    </source>
</evidence>
<feature type="transmembrane region" description="Helical" evidence="10">
    <location>
        <begin position="73"/>
        <end position="93"/>
    </location>
</feature>
<keyword evidence="8 9" id="KW-0012">Acyltransferase</keyword>
<evidence type="ECO:0000256" key="4">
    <source>
        <dbReference type="ARBA" id="ARBA00022679"/>
    </source>
</evidence>
<protein>
    <submittedName>
        <fullName evidence="11">MBOAT family protein</fullName>
    </submittedName>
</protein>
<dbReference type="PANTHER" id="PTHR13285">
    <property type="entry name" value="ACYLTRANSFERASE"/>
    <property type="match status" value="1"/>
</dbReference>
<dbReference type="GO" id="GO:0005886">
    <property type="term" value="C:plasma membrane"/>
    <property type="evidence" value="ECO:0007669"/>
    <property type="project" value="UniProtKB-SubCell"/>
</dbReference>
<keyword evidence="3 9" id="KW-1003">Cell membrane</keyword>
<proteinExistence type="inferred from homology"/>
<comment type="similarity">
    <text evidence="2 9">Belongs to the membrane-bound acyltransferase family.</text>
</comment>
<dbReference type="EMBL" id="DVFN01000016">
    <property type="protein sequence ID" value="HIQ68954.1"/>
    <property type="molecule type" value="Genomic_DNA"/>
</dbReference>
<dbReference type="PIRSF" id="PIRSF016636">
    <property type="entry name" value="AlgI_DltB"/>
    <property type="match status" value="1"/>
</dbReference>
<organism evidence="11 12">
    <name type="scientific">Candidatus Avoscillospira stercorigallinarum</name>
    <dbReference type="NCBI Taxonomy" id="2840708"/>
    <lineage>
        <taxon>Bacteria</taxon>
        <taxon>Bacillati</taxon>
        <taxon>Bacillota</taxon>
        <taxon>Clostridia</taxon>
        <taxon>Eubacteriales</taxon>
        <taxon>Oscillospiraceae</taxon>
        <taxon>Oscillospiraceae incertae sedis</taxon>
        <taxon>Candidatus Avoscillospira</taxon>
    </lineage>
</organism>
<reference evidence="11" key="2">
    <citation type="journal article" date="2021" name="PeerJ">
        <title>Extensive microbial diversity within the chicken gut microbiome revealed by metagenomics and culture.</title>
        <authorList>
            <person name="Gilroy R."/>
            <person name="Ravi A."/>
            <person name="Getino M."/>
            <person name="Pursley I."/>
            <person name="Horton D.L."/>
            <person name="Alikhan N.F."/>
            <person name="Baker D."/>
            <person name="Gharbi K."/>
            <person name="Hall N."/>
            <person name="Watson M."/>
            <person name="Adriaenssens E.M."/>
            <person name="Foster-Nyarko E."/>
            <person name="Jarju S."/>
            <person name="Secka A."/>
            <person name="Antonio M."/>
            <person name="Oren A."/>
            <person name="Chaudhuri R.R."/>
            <person name="La Ragione R."/>
            <person name="Hildebrand F."/>
            <person name="Pallen M.J."/>
        </authorList>
    </citation>
    <scope>NUCLEOTIDE SEQUENCE</scope>
    <source>
        <strain evidence="11">ChiSjej2B20-13462</strain>
    </source>
</reference>
<keyword evidence="7 9" id="KW-0472">Membrane</keyword>
<sequence>MSFSSIEFLFVFLPCFFLLYYLLPGQGKMLWLLVGSLVFYGWGCRETSWHLGLMAALTVVHYLLAWSIRGRRGLLVFGLVLDFLLLFCFKYAAFAGNQLLMLLGLPGNLTAPPMPLGLSFFLFQATAYLIDCYRGQQPETSLLRCGVFFFLFPHTASGPILRQSEMASQLQSPRVTVAGVDVGLREFCIGLGLKVLLADRIGKLWTDVGAIGFDSISTPLAWMALIAYSLQLYLDFYGYSRMAVGLGLMLGLELPRNFLYPYTARSMTDFWRRWHMTLSRWFRDYLYIPLGGSREGFGRTVRNLLVVWLATGLWHGAGWNFLLWGFLLFLLLVLEKAGLRKVLEGVPLLGHLYMVLAIPLSWVPFAISELGQIPVFLSRLFPMGGEAAGVFAQDYLKYGSQYGWLLLLGILFSTPVPRRIYRQYAPKPWMPVVLVAIFLGCVYCIVRQGSDPFMYFQF</sequence>
<evidence type="ECO:0000256" key="3">
    <source>
        <dbReference type="ARBA" id="ARBA00022475"/>
    </source>
</evidence>
<evidence type="ECO:0000256" key="8">
    <source>
        <dbReference type="ARBA" id="ARBA00023315"/>
    </source>
</evidence>
<dbReference type="PIRSF" id="PIRSF500217">
    <property type="entry name" value="AlgI"/>
    <property type="match status" value="1"/>
</dbReference>
<evidence type="ECO:0000256" key="2">
    <source>
        <dbReference type="ARBA" id="ARBA00010323"/>
    </source>
</evidence>
<evidence type="ECO:0000313" key="11">
    <source>
        <dbReference type="EMBL" id="HIQ68954.1"/>
    </source>
</evidence>
<dbReference type="InterPro" id="IPR028362">
    <property type="entry name" value="AlgI"/>
</dbReference>